<evidence type="ECO:0000256" key="2">
    <source>
        <dbReference type="ARBA" id="ARBA00022690"/>
    </source>
</evidence>
<feature type="non-terminal residue" evidence="6">
    <location>
        <position position="147"/>
    </location>
</feature>
<feature type="non-terminal residue" evidence="6">
    <location>
        <position position="1"/>
    </location>
</feature>
<sequence length="147" mass="16874">TVNMACCWRTLGLLLCIAVLAVDTQMPGGLQDVSTDREDVQRAARFAVAEYNKGSNHPYSSKMIRIVSAQAQVVAGMKYYLHIEMERTHGCHNEVKASSDYNRDNKLKWTDDSNGCKLQLFFFFFMSNFFKQFNLFFNSLVKGFEMK</sequence>
<gene>
    <name evidence="6" type="primary">Cyt_1</name>
    <name evidence="6" type="ORF">GTO93_0010978</name>
</gene>
<dbReference type="Gene3D" id="3.10.450.10">
    <property type="match status" value="1"/>
</dbReference>
<evidence type="ECO:0000313" key="6">
    <source>
        <dbReference type="EMBL" id="MBN3283332.1"/>
    </source>
</evidence>
<proteinExistence type="inferred from homology"/>
<comment type="caution">
    <text evidence="6">The sequence shown here is derived from an EMBL/GenBank/DDBJ whole genome shotgun (WGS) entry which is preliminary data.</text>
</comment>
<evidence type="ECO:0000313" key="7">
    <source>
        <dbReference type="Proteomes" id="UP001166093"/>
    </source>
</evidence>
<feature type="domain" description="Cystatin" evidence="5">
    <location>
        <begin position="25"/>
        <end position="117"/>
    </location>
</feature>
<evidence type="ECO:0000256" key="1">
    <source>
        <dbReference type="ARBA" id="ARBA00009403"/>
    </source>
</evidence>
<dbReference type="PANTHER" id="PTHR46186">
    <property type="entry name" value="CYSTATIN"/>
    <property type="match status" value="1"/>
</dbReference>
<dbReference type="SMART" id="SM00043">
    <property type="entry name" value="CY"/>
    <property type="match status" value="1"/>
</dbReference>
<reference evidence="6" key="1">
    <citation type="journal article" date="2021" name="Cell">
        <title>Tracing the genetic footprints of vertebrate landing in non-teleost ray-finned fishes.</title>
        <authorList>
            <person name="Bi X."/>
            <person name="Wang K."/>
            <person name="Yang L."/>
            <person name="Pan H."/>
            <person name="Jiang H."/>
            <person name="Wei Q."/>
            <person name="Fang M."/>
            <person name="Yu H."/>
            <person name="Zhu C."/>
            <person name="Cai Y."/>
            <person name="He Y."/>
            <person name="Gan X."/>
            <person name="Zeng H."/>
            <person name="Yu D."/>
            <person name="Zhu Y."/>
            <person name="Jiang H."/>
            <person name="Qiu Q."/>
            <person name="Yang H."/>
            <person name="Zhang Y.E."/>
            <person name="Wang W."/>
            <person name="Zhu M."/>
            <person name="He S."/>
            <person name="Zhang G."/>
        </authorList>
    </citation>
    <scope>NUCLEOTIDE SEQUENCE</scope>
    <source>
        <strain evidence="6">Pddl_001</strain>
    </source>
</reference>
<name>A0ABS2Y9D0_POLSP</name>
<protein>
    <submittedName>
        <fullName evidence="6">CYT protein</fullName>
    </submittedName>
</protein>
<accession>A0ABS2Y9D0</accession>
<dbReference type="EMBL" id="JAAWVQ010125957">
    <property type="protein sequence ID" value="MBN3283332.1"/>
    <property type="molecule type" value="Genomic_DNA"/>
</dbReference>
<keyword evidence="4" id="KW-0732">Signal</keyword>
<evidence type="ECO:0000259" key="5">
    <source>
        <dbReference type="SMART" id="SM00043"/>
    </source>
</evidence>
<organism evidence="6 7">
    <name type="scientific">Polyodon spathula</name>
    <name type="common">North American paddlefish</name>
    <name type="synonym">Squalus spathula</name>
    <dbReference type="NCBI Taxonomy" id="7913"/>
    <lineage>
        <taxon>Eukaryota</taxon>
        <taxon>Metazoa</taxon>
        <taxon>Chordata</taxon>
        <taxon>Craniata</taxon>
        <taxon>Vertebrata</taxon>
        <taxon>Euteleostomi</taxon>
        <taxon>Actinopterygii</taxon>
        <taxon>Chondrostei</taxon>
        <taxon>Acipenseriformes</taxon>
        <taxon>Polyodontidae</taxon>
        <taxon>Polyodon</taxon>
    </lineage>
</organism>
<dbReference type="Pfam" id="PF00031">
    <property type="entry name" value="Cystatin"/>
    <property type="match status" value="1"/>
</dbReference>
<dbReference type="SUPFAM" id="SSF54403">
    <property type="entry name" value="Cystatin/monellin"/>
    <property type="match status" value="1"/>
</dbReference>
<dbReference type="CDD" id="cd00042">
    <property type="entry name" value="CY"/>
    <property type="match status" value="1"/>
</dbReference>
<dbReference type="PANTHER" id="PTHR46186:SF2">
    <property type="entry name" value="CYSTATIN"/>
    <property type="match status" value="1"/>
</dbReference>
<keyword evidence="2" id="KW-0646">Protease inhibitor</keyword>
<keyword evidence="7" id="KW-1185">Reference proteome</keyword>
<dbReference type="Proteomes" id="UP001166093">
    <property type="component" value="Unassembled WGS sequence"/>
</dbReference>
<keyword evidence="3" id="KW-0789">Thiol protease inhibitor</keyword>
<comment type="similarity">
    <text evidence="1">Belongs to the cystatin family.</text>
</comment>
<dbReference type="InterPro" id="IPR046350">
    <property type="entry name" value="Cystatin_sf"/>
</dbReference>
<dbReference type="InterPro" id="IPR000010">
    <property type="entry name" value="Cystatin_dom"/>
</dbReference>
<feature type="signal peptide" evidence="4">
    <location>
        <begin position="1"/>
        <end position="21"/>
    </location>
</feature>
<evidence type="ECO:0000256" key="4">
    <source>
        <dbReference type="SAM" id="SignalP"/>
    </source>
</evidence>
<evidence type="ECO:0000256" key="3">
    <source>
        <dbReference type="ARBA" id="ARBA00022704"/>
    </source>
</evidence>
<feature type="chain" id="PRO_5045127939" evidence="4">
    <location>
        <begin position="22"/>
        <end position="147"/>
    </location>
</feature>